<dbReference type="EMBL" id="NEVH01027057">
    <property type="protein sequence ID" value="PNF14089.1"/>
    <property type="molecule type" value="Genomic_DNA"/>
</dbReference>
<evidence type="ECO:0000313" key="2">
    <source>
        <dbReference type="Proteomes" id="UP000235965"/>
    </source>
</evidence>
<dbReference type="AlphaFoldDB" id="A0A2J7PCN2"/>
<accession>A0A2J7PCN2</accession>
<dbReference type="InParanoid" id="A0A2J7PCN2"/>
<sequence length="127" mass="14209">LTHGAEPFLRSRQLCSYSRISQHFMEPECSLPCSQQPLDLNSGLFPTGFPTNIPYAFVFSPIRATCSAHLILLDLIILVILGEEYSLWSCSLCNFLQPPVTSSLFGPNILLDTLLHHRTTNGNRFSL</sequence>
<feature type="non-terminal residue" evidence="1">
    <location>
        <position position="1"/>
    </location>
</feature>
<organism evidence="1 2">
    <name type="scientific">Cryptotermes secundus</name>
    <dbReference type="NCBI Taxonomy" id="105785"/>
    <lineage>
        <taxon>Eukaryota</taxon>
        <taxon>Metazoa</taxon>
        <taxon>Ecdysozoa</taxon>
        <taxon>Arthropoda</taxon>
        <taxon>Hexapoda</taxon>
        <taxon>Insecta</taxon>
        <taxon>Pterygota</taxon>
        <taxon>Neoptera</taxon>
        <taxon>Polyneoptera</taxon>
        <taxon>Dictyoptera</taxon>
        <taxon>Blattodea</taxon>
        <taxon>Blattoidea</taxon>
        <taxon>Termitoidae</taxon>
        <taxon>Kalotermitidae</taxon>
        <taxon>Cryptotermitinae</taxon>
        <taxon>Cryptotermes</taxon>
    </lineage>
</organism>
<reference evidence="1 2" key="1">
    <citation type="submission" date="2017-12" db="EMBL/GenBank/DDBJ databases">
        <title>Hemimetabolous genomes reveal molecular basis of termite eusociality.</title>
        <authorList>
            <person name="Harrison M.C."/>
            <person name="Jongepier E."/>
            <person name="Robertson H.M."/>
            <person name="Arning N."/>
            <person name="Bitard-Feildel T."/>
            <person name="Chao H."/>
            <person name="Childers C.P."/>
            <person name="Dinh H."/>
            <person name="Doddapaneni H."/>
            <person name="Dugan S."/>
            <person name="Gowin J."/>
            <person name="Greiner C."/>
            <person name="Han Y."/>
            <person name="Hu H."/>
            <person name="Hughes D.S.T."/>
            <person name="Huylmans A.-K."/>
            <person name="Kemena C."/>
            <person name="Kremer L.P.M."/>
            <person name="Lee S.L."/>
            <person name="Lopez-Ezquerra A."/>
            <person name="Mallet L."/>
            <person name="Monroy-Kuhn J.M."/>
            <person name="Moser A."/>
            <person name="Murali S.C."/>
            <person name="Muzny D.M."/>
            <person name="Otani S."/>
            <person name="Piulachs M.-D."/>
            <person name="Poelchau M."/>
            <person name="Qu J."/>
            <person name="Schaub F."/>
            <person name="Wada-Katsumata A."/>
            <person name="Worley K.C."/>
            <person name="Xie Q."/>
            <person name="Ylla G."/>
            <person name="Poulsen M."/>
            <person name="Gibbs R.A."/>
            <person name="Schal C."/>
            <person name="Richards S."/>
            <person name="Belles X."/>
            <person name="Korb J."/>
            <person name="Bornberg-Bauer E."/>
        </authorList>
    </citation>
    <scope>NUCLEOTIDE SEQUENCE [LARGE SCALE GENOMIC DNA]</scope>
    <source>
        <tissue evidence="1">Whole body</tissue>
    </source>
</reference>
<name>A0A2J7PCN2_9NEOP</name>
<evidence type="ECO:0000313" key="1">
    <source>
        <dbReference type="EMBL" id="PNF14089.1"/>
    </source>
</evidence>
<protein>
    <submittedName>
        <fullName evidence="1">Uncharacterized protein</fullName>
    </submittedName>
</protein>
<comment type="caution">
    <text evidence="1">The sequence shown here is derived from an EMBL/GenBank/DDBJ whole genome shotgun (WGS) entry which is preliminary data.</text>
</comment>
<proteinExistence type="predicted"/>
<keyword evidence="2" id="KW-1185">Reference proteome</keyword>
<gene>
    <name evidence="1" type="ORF">B7P43_G01064</name>
</gene>
<dbReference type="Proteomes" id="UP000235965">
    <property type="component" value="Unassembled WGS sequence"/>
</dbReference>